<dbReference type="EMBL" id="PDNW01000005">
    <property type="protein sequence ID" value="PLC50332.1"/>
    <property type="molecule type" value="Genomic_DNA"/>
</dbReference>
<dbReference type="Pfam" id="PF00356">
    <property type="entry name" value="LacI"/>
    <property type="match status" value="1"/>
</dbReference>
<evidence type="ECO:0000256" key="2">
    <source>
        <dbReference type="ARBA" id="ARBA00023125"/>
    </source>
</evidence>
<gene>
    <name evidence="5" type="ORF">CR159_07675</name>
</gene>
<dbReference type="InterPro" id="IPR046335">
    <property type="entry name" value="LacI/GalR-like_sensor"/>
</dbReference>
<comment type="caution">
    <text evidence="5">The sequence shown here is derived from an EMBL/GenBank/DDBJ whole genome shotgun (WGS) entry which is preliminary data.</text>
</comment>
<keyword evidence="6" id="KW-1185">Reference proteome</keyword>
<evidence type="ECO:0000259" key="4">
    <source>
        <dbReference type="PROSITE" id="PS50932"/>
    </source>
</evidence>
<dbReference type="CDD" id="cd01575">
    <property type="entry name" value="PBP1_GntR"/>
    <property type="match status" value="1"/>
</dbReference>
<proteinExistence type="predicted"/>
<dbReference type="AlphaFoldDB" id="A0A2N4U5N8"/>
<name>A0A2N4U5N8_9BURK</name>
<dbReference type="PANTHER" id="PTHR30146">
    <property type="entry name" value="LACI-RELATED TRANSCRIPTIONAL REPRESSOR"/>
    <property type="match status" value="1"/>
</dbReference>
<organism evidence="5 6">
    <name type="scientific">Pollutimonas subterranea</name>
    <dbReference type="NCBI Taxonomy" id="2045210"/>
    <lineage>
        <taxon>Bacteria</taxon>
        <taxon>Pseudomonadati</taxon>
        <taxon>Pseudomonadota</taxon>
        <taxon>Betaproteobacteria</taxon>
        <taxon>Burkholderiales</taxon>
        <taxon>Alcaligenaceae</taxon>
        <taxon>Pollutimonas</taxon>
    </lineage>
</organism>
<dbReference type="SUPFAM" id="SSF53822">
    <property type="entry name" value="Periplasmic binding protein-like I"/>
    <property type="match status" value="1"/>
</dbReference>
<dbReference type="Proteomes" id="UP000234190">
    <property type="component" value="Unassembled WGS sequence"/>
</dbReference>
<dbReference type="InterPro" id="IPR028082">
    <property type="entry name" value="Peripla_BP_I"/>
</dbReference>
<keyword evidence="3" id="KW-0804">Transcription</keyword>
<dbReference type="SUPFAM" id="SSF47413">
    <property type="entry name" value="lambda repressor-like DNA-binding domains"/>
    <property type="match status" value="1"/>
</dbReference>
<evidence type="ECO:0000313" key="5">
    <source>
        <dbReference type="EMBL" id="PLC50332.1"/>
    </source>
</evidence>
<dbReference type="Pfam" id="PF13377">
    <property type="entry name" value="Peripla_BP_3"/>
    <property type="match status" value="1"/>
</dbReference>
<dbReference type="PANTHER" id="PTHR30146:SF33">
    <property type="entry name" value="TRANSCRIPTIONAL REGULATOR"/>
    <property type="match status" value="1"/>
</dbReference>
<dbReference type="Gene3D" id="3.40.50.2300">
    <property type="match status" value="2"/>
</dbReference>
<keyword evidence="2" id="KW-0238">DNA-binding</keyword>
<dbReference type="PROSITE" id="PS00356">
    <property type="entry name" value="HTH_LACI_1"/>
    <property type="match status" value="1"/>
</dbReference>
<dbReference type="RefSeq" id="WP_102073435.1">
    <property type="nucleotide sequence ID" value="NZ_PDNW01000005.1"/>
</dbReference>
<accession>A0A2N4U5N8</accession>
<evidence type="ECO:0000256" key="1">
    <source>
        <dbReference type="ARBA" id="ARBA00023015"/>
    </source>
</evidence>
<dbReference type="GO" id="GO:0000976">
    <property type="term" value="F:transcription cis-regulatory region binding"/>
    <property type="evidence" value="ECO:0007669"/>
    <property type="project" value="TreeGrafter"/>
</dbReference>
<dbReference type="GO" id="GO:0003700">
    <property type="term" value="F:DNA-binding transcription factor activity"/>
    <property type="evidence" value="ECO:0007669"/>
    <property type="project" value="TreeGrafter"/>
</dbReference>
<dbReference type="InterPro" id="IPR000843">
    <property type="entry name" value="HTH_LacI"/>
</dbReference>
<dbReference type="PROSITE" id="PS50932">
    <property type="entry name" value="HTH_LACI_2"/>
    <property type="match status" value="1"/>
</dbReference>
<evidence type="ECO:0000256" key="3">
    <source>
        <dbReference type="ARBA" id="ARBA00023163"/>
    </source>
</evidence>
<dbReference type="InterPro" id="IPR010982">
    <property type="entry name" value="Lambda_DNA-bd_dom_sf"/>
</dbReference>
<protein>
    <submittedName>
        <fullName evidence="5">GntR family transcriptional regulator</fullName>
    </submittedName>
</protein>
<dbReference type="OrthoDB" id="8770688at2"/>
<reference evidence="5 6" key="1">
    <citation type="submission" date="2017-10" db="EMBL/GenBank/DDBJ databases">
        <title>Two draft genome sequences of Pusillimonas sp. strains isolated from a nitrate- and radionuclide-contaminated groundwater in Russia.</title>
        <authorList>
            <person name="Grouzdev D.S."/>
            <person name="Tourova T.P."/>
            <person name="Goeva M.A."/>
            <person name="Babich T.L."/>
            <person name="Sokolova D.S."/>
            <person name="Abdullin R."/>
            <person name="Poltaraus A.B."/>
            <person name="Toshchakov S.V."/>
            <person name="Nazina T.N."/>
        </authorList>
    </citation>
    <scope>NUCLEOTIDE SEQUENCE [LARGE SCALE GENOMIC DNA]</scope>
    <source>
        <strain evidence="5 6">JR1/69-3-13</strain>
    </source>
</reference>
<sequence length="338" mass="36228">MTRLHTSSNSVTVHDVARVANVSAITVSRALNNPDQLSASTLTRVLQAVEQTGYVPNLLAKGLNAKKSARLVAALIPTLSGPVFSETIQALMQKLTAHGYQLILGQSGYDGELQEDALLNALIGRRPDGIVLTGVLHSDQGCRRLRAAGIPVVETWDLSDTPIDMLVGFSHEQVGIKVCEFFHQRGRRYPALLSAQDVRATRRCKAFIERAAELGIGPVRHLRLPAPTTLAIGRSGLSQLLRDFPDVDSVFCSSDMLALGVLTEAQARGLQVPRQLAVVGFGDLDFAASLHPALTTVRIDGNAIGAQAADFIIARAAGLDPGKRIVDIGFSIMEREST</sequence>
<dbReference type="CDD" id="cd01392">
    <property type="entry name" value="HTH_LacI"/>
    <property type="match status" value="1"/>
</dbReference>
<evidence type="ECO:0000313" key="6">
    <source>
        <dbReference type="Proteomes" id="UP000234190"/>
    </source>
</evidence>
<dbReference type="SMART" id="SM00354">
    <property type="entry name" value="HTH_LACI"/>
    <property type="match status" value="1"/>
</dbReference>
<keyword evidence="1" id="KW-0805">Transcription regulation</keyword>
<dbReference type="Gene3D" id="1.10.260.40">
    <property type="entry name" value="lambda repressor-like DNA-binding domains"/>
    <property type="match status" value="1"/>
</dbReference>
<feature type="domain" description="HTH lacI-type" evidence="4">
    <location>
        <begin position="11"/>
        <end position="65"/>
    </location>
</feature>